<organism evidence="1 2">
    <name type="scientific">Plectus sambesii</name>
    <dbReference type="NCBI Taxonomy" id="2011161"/>
    <lineage>
        <taxon>Eukaryota</taxon>
        <taxon>Metazoa</taxon>
        <taxon>Ecdysozoa</taxon>
        <taxon>Nematoda</taxon>
        <taxon>Chromadorea</taxon>
        <taxon>Plectida</taxon>
        <taxon>Plectina</taxon>
        <taxon>Plectoidea</taxon>
        <taxon>Plectidae</taxon>
        <taxon>Plectus</taxon>
    </lineage>
</organism>
<evidence type="ECO:0000313" key="1">
    <source>
        <dbReference type="Proteomes" id="UP000887566"/>
    </source>
</evidence>
<name>A0A914VUX5_9BILA</name>
<reference evidence="2" key="1">
    <citation type="submission" date="2022-11" db="UniProtKB">
        <authorList>
            <consortium name="WormBaseParasite"/>
        </authorList>
    </citation>
    <scope>IDENTIFICATION</scope>
</reference>
<evidence type="ECO:0000313" key="2">
    <source>
        <dbReference type="WBParaSite" id="PSAMB.scaffold2605size22296.g18428.t1"/>
    </source>
</evidence>
<dbReference type="PANTHER" id="PTHR33939:SF1">
    <property type="entry name" value="DUF4371 DOMAIN-CONTAINING PROTEIN"/>
    <property type="match status" value="1"/>
</dbReference>
<proteinExistence type="predicted"/>
<sequence>MALQPLLSIMPQLLDLVSSRWRGGVTDEKEAVISRHQKELAEKLLSFPVILQQFRAQLLLNDKEVGEIQAQGFTTSPRTPASRGKRAIAVHCVSEDGLVDGAEMLFASNSTDEDGDYHCEMDANKFEAYLMRVAPALKHESEWLVVLILDNAPYHCHYANKKPTMATTRAAMKD</sequence>
<keyword evidence="1" id="KW-1185">Reference proteome</keyword>
<dbReference type="WBParaSite" id="PSAMB.scaffold2605size22296.g18428.t1">
    <property type="protein sequence ID" value="PSAMB.scaffold2605size22296.g18428.t1"/>
    <property type="gene ID" value="PSAMB.scaffold2605size22296.g18428"/>
</dbReference>
<dbReference type="PANTHER" id="PTHR33939">
    <property type="entry name" value="PROTEIN CBG22215"/>
    <property type="match status" value="1"/>
</dbReference>
<protein>
    <submittedName>
        <fullName evidence="2">Tc1-like transposase DDE domain-containing protein</fullName>
    </submittedName>
</protein>
<dbReference type="Proteomes" id="UP000887566">
    <property type="component" value="Unplaced"/>
</dbReference>
<accession>A0A914VUX5</accession>
<dbReference type="AlphaFoldDB" id="A0A914VUX5"/>